<evidence type="ECO:0000313" key="2">
    <source>
        <dbReference type="Proteomes" id="UP000093053"/>
    </source>
</evidence>
<dbReference type="EMBL" id="CP016793">
    <property type="protein sequence ID" value="ANZ41301.1"/>
    <property type="molecule type" value="Genomic_DNA"/>
</dbReference>
<sequence length="407" mass="43847">MAALDPKAYEEAVVKPLKRRSAGALPDDLVSRYAVDLSMSDADVVRRLAEIRSTWNKGALAQNKPTSVKSVYKAFLRADEALQREHGAALGRIDWWRQHAASRKGSRTAQIDELAQTLRTGFGDLGLVSKGQLKALLDAEFASLAPDEVAQALAAATVSEVDPIGLPQSSGLPDVQYRELERGLLDADLSSVPELVHGPLKSFTVLRDFTSDPPARGGLTATAVAAAVDRENRRSGNQAARQALNILSTAARNQVDLRELALFHLLEDVRSHHRNGVPTVALLKRLTAKGLARDDARQAVFSVLNESARAPVTGLAAVKALLEEGRLVAAQQMLGTITGSEDATAARALVDQQVAQTRKNRTDALAALRRGDEDEARHQLRQAVALASDDAELAAELGRIPLRRRCS</sequence>
<dbReference type="RefSeq" id="WP_065919637.1">
    <property type="nucleotide sequence ID" value="NZ_CP016793.1"/>
</dbReference>
<evidence type="ECO:0000313" key="1">
    <source>
        <dbReference type="EMBL" id="ANZ41301.1"/>
    </source>
</evidence>
<dbReference type="KEGG" id="led:BBK82_40405"/>
<gene>
    <name evidence="1" type="ORF">BBK82_40405</name>
</gene>
<dbReference type="STRING" id="1586287.BBK82_40405"/>
<proteinExistence type="predicted"/>
<reference evidence="1 2" key="1">
    <citation type="submission" date="2016-07" db="EMBL/GenBank/DDBJ databases">
        <title>Complete genome sequence of the Lentzea guizhouensis DHS C013.</title>
        <authorList>
            <person name="Cao C."/>
        </authorList>
    </citation>
    <scope>NUCLEOTIDE SEQUENCE [LARGE SCALE GENOMIC DNA]</scope>
    <source>
        <strain evidence="1 2">DHS C013</strain>
    </source>
</reference>
<dbReference type="AlphaFoldDB" id="A0A1B2HUA1"/>
<dbReference type="OrthoDB" id="4494375at2"/>
<accession>A0A1B2HUA1</accession>
<name>A0A1B2HUA1_9PSEU</name>
<organism evidence="1 2">
    <name type="scientific">Lentzea guizhouensis</name>
    <dbReference type="NCBI Taxonomy" id="1586287"/>
    <lineage>
        <taxon>Bacteria</taxon>
        <taxon>Bacillati</taxon>
        <taxon>Actinomycetota</taxon>
        <taxon>Actinomycetes</taxon>
        <taxon>Pseudonocardiales</taxon>
        <taxon>Pseudonocardiaceae</taxon>
        <taxon>Lentzea</taxon>
    </lineage>
</organism>
<keyword evidence="2" id="KW-1185">Reference proteome</keyword>
<protein>
    <submittedName>
        <fullName evidence="1">Uncharacterized protein</fullName>
    </submittedName>
</protein>
<dbReference type="Proteomes" id="UP000093053">
    <property type="component" value="Chromosome"/>
</dbReference>